<dbReference type="AlphaFoldDB" id="I0ZAU7"/>
<feature type="transmembrane region" description="Helical" evidence="9">
    <location>
        <begin position="519"/>
        <end position="536"/>
    </location>
</feature>
<evidence type="ECO:0000313" key="11">
    <source>
        <dbReference type="EMBL" id="EIE27766.1"/>
    </source>
</evidence>
<reference evidence="11 12" key="1">
    <citation type="journal article" date="2012" name="Genome Biol.">
        <title>The genome of the polar eukaryotic microalga coccomyxa subellipsoidea reveals traits of cold adaptation.</title>
        <authorList>
            <person name="Blanc G."/>
            <person name="Agarkova I."/>
            <person name="Grimwood J."/>
            <person name="Kuo A."/>
            <person name="Brueggeman A."/>
            <person name="Dunigan D."/>
            <person name="Gurnon J."/>
            <person name="Ladunga I."/>
            <person name="Lindquist E."/>
            <person name="Lucas S."/>
            <person name="Pangilinan J."/>
            <person name="Proschold T."/>
            <person name="Salamov A."/>
            <person name="Schmutz J."/>
            <person name="Weeks D."/>
            <person name="Yamada T."/>
            <person name="Claverie J.M."/>
            <person name="Grigoriev I."/>
            <person name="Van Etten J."/>
            <person name="Lomsadze A."/>
            <person name="Borodovsky M."/>
        </authorList>
    </citation>
    <scope>NUCLEOTIDE SEQUENCE [LARGE SCALE GENOMIC DNA]</scope>
    <source>
        <strain evidence="11 12">C-169</strain>
    </source>
</reference>
<dbReference type="eggNOG" id="KOG0061">
    <property type="taxonomic scope" value="Eukaryota"/>
</dbReference>
<keyword evidence="4" id="KW-0547">Nucleotide-binding</keyword>
<dbReference type="SUPFAM" id="SSF52540">
    <property type="entry name" value="P-loop containing nucleoside triphosphate hydrolases"/>
    <property type="match status" value="1"/>
</dbReference>
<keyword evidence="2" id="KW-0813">Transport</keyword>
<evidence type="ECO:0000256" key="2">
    <source>
        <dbReference type="ARBA" id="ARBA00022448"/>
    </source>
</evidence>
<feature type="domain" description="ABC transporter" evidence="10">
    <location>
        <begin position="128"/>
        <end position="358"/>
    </location>
</feature>
<keyword evidence="12" id="KW-1185">Reference proteome</keyword>
<dbReference type="InterPro" id="IPR003439">
    <property type="entry name" value="ABC_transporter-like_ATP-bd"/>
</dbReference>
<dbReference type="Pfam" id="PF01061">
    <property type="entry name" value="ABC2_membrane"/>
    <property type="match status" value="1"/>
</dbReference>
<dbReference type="Gene3D" id="3.40.50.300">
    <property type="entry name" value="P-loop containing nucleotide triphosphate hydrolases"/>
    <property type="match status" value="1"/>
</dbReference>
<dbReference type="Proteomes" id="UP000007264">
    <property type="component" value="Unassembled WGS sequence"/>
</dbReference>
<dbReference type="GO" id="GO:0071944">
    <property type="term" value="C:cell periphery"/>
    <property type="evidence" value="ECO:0007669"/>
    <property type="project" value="UniProtKB-ARBA"/>
</dbReference>
<keyword evidence="7 9" id="KW-0472">Membrane</keyword>
<feature type="compositionally biased region" description="Basic and acidic residues" evidence="8">
    <location>
        <begin position="404"/>
        <end position="418"/>
    </location>
</feature>
<feature type="compositionally biased region" description="Low complexity" evidence="8">
    <location>
        <begin position="442"/>
        <end position="451"/>
    </location>
</feature>
<keyword evidence="3 9" id="KW-0812">Transmembrane</keyword>
<sequence>MAVLWEIFVPAVVFAHVLGGVLLLYSLEKVSGVVSKSWKRVFGRFRSSAKTEDADQLRESSETTPTGGPTEELETAAHKARAVNAWRRGCNCEEGCYCVDRWVQRNKKDVEAGNTTASHLAVQYPADLAWFDVTCHVLDQKTLKQKQVLHPSSGNAYPGECVALLGPSGAGKSTLLDILSLRKSSGKLKGQVMMNGRPLGVQFKRNSAYVAQEDCFVPTMSAWETLKFTATLTLPKAISPEDRRVGGALPGGILVRGLSGGEKRRLNIACALISAPSILFLDEPTTGLDSFAALNVMEHMSNLADLGHTIIASIHQPRSAIWDMFDKCVVLSEGHNLYFGSPKRALDWFSDALGYSYSYQRDGAVSDWLMDLVSVGFQKPASYHSRSMCSVGDVQRAAVAFAKERKEERADERAEKGLSGRSSPTKPSTPRGGIGRQGSAKVAPATTAPVVGRTRSSMGKAGSIASLEDLEAVGKAQVKKQMEWASGKYAASWWTQFRILLNRAMLGQLRNPTDTTSRLFLSTWVGCLAGLAFYDLPSGPDSVTRRLALLFFILLLFELLPFCYMSFYVADRRFFAADISNDLYHPSAYYLSSVIASIPFVIINSLCGCLCAYGLAGLRLSAHAVFCVWLTPNQDLAYVLATGYVAASILLSGFYLRIDDMKLAVMRGLSYLSYTKYAMEAVSKLELSGIVYPPCGPNTFGNAIPQGAALAPGAGGADAAQLAAMQQNNAMASGQAPGQWSPPAGQNWSPPSPASWWQSPPPNGRAWSPASFGRHLLQADSEVVQIASGGLTPQCNTTGDDLLDFWGYKLSIGTCVGILLAFYVIFHIGSYLALSKLYKQKR</sequence>
<keyword evidence="5" id="KW-0067">ATP-binding</keyword>
<feature type="region of interest" description="Disordered" evidence="8">
    <location>
        <begin position="53"/>
        <end position="73"/>
    </location>
</feature>
<keyword evidence="6 9" id="KW-1133">Transmembrane helix</keyword>
<evidence type="ECO:0000259" key="10">
    <source>
        <dbReference type="PROSITE" id="PS50893"/>
    </source>
</evidence>
<dbReference type="KEGG" id="csl:COCSUDRAFT_45983"/>
<evidence type="ECO:0000256" key="8">
    <source>
        <dbReference type="SAM" id="MobiDB-lite"/>
    </source>
</evidence>
<dbReference type="PROSITE" id="PS00211">
    <property type="entry name" value="ABC_TRANSPORTER_1"/>
    <property type="match status" value="1"/>
</dbReference>
<feature type="region of interest" description="Disordered" evidence="8">
    <location>
        <begin position="404"/>
        <end position="457"/>
    </location>
</feature>
<gene>
    <name evidence="11" type="ORF">COCSUDRAFT_45983</name>
</gene>
<dbReference type="InterPro" id="IPR027417">
    <property type="entry name" value="P-loop_NTPase"/>
</dbReference>
<proteinExistence type="predicted"/>
<organism evidence="11 12">
    <name type="scientific">Coccomyxa subellipsoidea (strain C-169)</name>
    <name type="common">Green microalga</name>
    <dbReference type="NCBI Taxonomy" id="574566"/>
    <lineage>
        <taxon>Eukaryota</taxon>
        <taxon>Viridiplantae</taxon>
        <taxon>Chlorophyta</taxon>
        <taxon>core chlorophytes</taxon>
        <taxon>Trebouxiophyceae</taxon>
        <taxon>Trebouxiophyceae incertae sedis</taxon>
        <taxon>Coccomyxaceae</taxon>
        <taxon>Coccomyxa</taxon>
        <taxon>Coccomyxa subellipsoidea</taxon>
    </lineage>
</organism>
<evidence type="ECO:0000313" key="12">
    <source>
        <dbReference type="Proteomes" id="UP000007264"/>
    </source>
</evidence>
<evidence type="ECO:0000256" key="7">
    <source>
        <dbReference type="ARBA" id="ARBA00023136"/>
    </source>
</evidence>
<accession>I0ZAU7</accession>
<dbReference type="GO" id="GO:0016887">
    <property type="term" value="F:ATP hydrolysis activity"/>
    <property type="evidence" value="ECO:0007669"/>
    <property type="project" value="InterPro"/>
</dbReference>
<feature type="transmembrane region" description="Helical" evidence="9">
    <location>
        <begin position="589"/>
        <end position="615"/>
    </location>
</feature>
<dbReference type="CDD" id="cd03213">
    <property type="entry name" value="ABCG_EPDR"/>
    <property type="match status" value="1"/>
</dbReference>
<dbReference type="GO" id="GO:0016020">
    <property type="term" value="C:membrane"/>
    <property type="evidence" value="ECO:0007669"/>
    <property type="project" value="UniProtKB-SubCell"/>
</dbReference>
<dbReference type="OrthoDB" id="66620at2759"/>
<evidence type="ECO:0000256" key="6">
    <source>
        <dbReference type="ARBA" id="ARBA00022989"/>
    </source>
</evidence>
<dbReference type="EMBL" id="AGSI01000001">
    <property type="protein sequence ID" value="EIE27766.1"/>
    <property type="molecule type" value="Genomic_DNA"/>
</dbReference>
<evidence type="ECO:0000256" key="1">
    <source>
        <dbReference type="ARBA" id="ARBA00004141"/>
    </source>
</evidence>
<comment type="caution">
    <text evidence="11">The sequence shown here is derived from an EMBL/GenBank/DDBJ whole genome shotgun (WGS) entry which is preliminary data.</text>
</comment>
<comment type="subcellular location">
    <subcellularLocation>
        <location evidence="1">Membrane</location>
        <topology evidence="1">Multi-pass membrane protein</topology>
    </subcellularLocation>
</comment>
<feature type="transmembrane region" description="Helical" evidence="9">
    <location>
        <begin position="810"/>
        <end position="834"/>
    </location>
</feature>
<feature type="region of interest" description="Disordered" evidence="8">
    <location>
        <begin position="732"/>
        <end position="764"/>
    </location>
</feature>
<dbReference type="RefSeq" id="XP_005652310.1">
    <property type="nucleotide sequence ID" value="XM_005652253.1"/>
</dbReference>
<dbReference type="PROSITE" id="PS50893">
    <property type="entry name" value="ABC_TRANSPORTER_2"/>
    <property type="match status" value="1"/>
</dbReference>
<evidence type="ECO:0000256" key="3">
    <source>
        <dbReference type="ARBA" id="ARBA00022692"/>
    </source>
</evidence>
<dbReference type="Pfam" id="PF00005">
    <property type="entry name" value="ABC_tran"/>
    <property type="match status" value="1"/>
</dbReference>
<dbReference type="InterPro" id="IPR013525">
    <property type="entry name" value="ABC2_TM"/>
</dbReference>
<dbReference type="InterPro" id="IPR003593">
    <property type="entry name" value="AAA+_ATPase"/>
</dbReference>
<feature type="transmembrane region" description="Helical" evidence="9">
    <location>
        <begin position="548"/>
        <end position="569"/>
    </location>
</feature>
<feature type="transmembrane region" description="Helical" evidence="9">
    <location>
        <begin position="7"/>
        <end position="27"/>
    </location>
</feature>
<dbReference type="SMART" id="SM00382">
    <property type="entry name" value="AAA"/>
    <property type="match status" value="1"/>
</dbReference>
<evidence type="ECO:0000256" key="9">
    <source>
        <dbReference type="SAM" id="Phobius"/>
    </source>
</evidence>
<dbReference type="GO" id="GO:0005524">
    <property type="term" value="F:ATP binding"/>
    <property type="evidence" value="ECO:0007669"/>
    <property type="project" value="UniProtKB-KW"/>
</dbReference>
<dbReference type="InterPro" id="IPR017871">
    <property type="entry name" value="ABC_transporter-like_CS"/>
</dbReference>
<feature type="transmembrane region" description="Helical" evidence="9">
    <location>
        <begin position="636"/>
        <end position="656"/>
    </location>
</feature>
<name>I0ZAU7_COCSC</name>
<dbReference type="PANTHER" id="PTHR19241">
    <property type="entry name" value="ATP-BINDING CASSETTE TRANSPORTER"/>
    <property type="match status" value="1"/>
</dbReference>
<protein>
    <recommendedName>
        <fullName evidence="10">ABC transporter domain-containing protein</fullName>
    </recommendedName>
</protein>
<evidence type="ECO:0000256" key="4">
    <source>
        <dbReference type="ARBA" id="ARBA00022741"/>
    </source>
</evidence>
<evidence type="ECO:0000256" key="5">
    <source>
        <dbReference type="ARBA" id="ARBA00022840"/>
    </source>
</evidence>
<dbReference type="GO" id="GO:0140359">
    <property type="term" value="F:ABC-type transporter activity"/>
    <property type="evidence" value="ECO:0007669"/>
    <property type="project" value="InterPro"/>
</dbReference>
<dbReference type="GeneID" id="17045781"/>